<reference evidence="1" key="1">
    <citation type="submission" date="2021-06" db="EMBL/GenBank/DDBJ databases">
        <title>Parelaphostrongylus tenuis whole genome reference sequence.</title>
        <authorList>
            <person name="Garwood T.J."/>
            <person name="Larsen P.A."/>
            <person name="Fountain-Jones N.M."/>
            <person name="Garbe J.R."/>
            <person name="Macchietto M.G."/>
            <person name="Kania S.A."/>
            <person name="Gerhold R.W."/>
            <person name="Richards J.E."/>
            <person name="Wolf T.M."/>
        </authorList>
    </citation>
    <scope>NUCLEOTIDE SEQUENCE</scope>
    <source>
        <strain evidence="1">MNPRO001-30</strain>
        <tissue evidence="1">Meninges</tissue>
    </source>
</reference>
<gene>
    <name evidence="1" type="ORF">KIN20_024305</name>
</gene>
<dbReference type="EMBL" id="JAHQIW010004906">
    <property type="protein sequence ID" value="KAJ1364255.1"/>
    <property type="molecule type" value="Genomic_DNA"/>
</dbReference>
<keyword evidence="2" id="KW-1185">Reference proteome</keyword>
<sequence length="91" mass="10470">MMHSFSQYELPPLQQLIKTVGKERAKTKAEERTHVKVISGAYGSDKASRNVESHELLTNVQYCGDLRRYVKENESVEYERHGGLSRKENSD</sequence>
<organism evidence="1 2">
    <name type="scientific">Parelaphostrongylus tenuis</name>
    <name type="common">Meningeal worm</name>
    <dbReference type="NCBI Taxonomy" id="148309"/>
    <lineage>
        <taxon>Eukaryota</taxon>
        <taxon>Metazoa</taxon>
        <taxon>Ecdysozoa</taxon>
        <taxon>Nematoda</taxon>
        <taxon>Chromadorea</taxon>
        <taxon>Rhabditida</taxon>
        <taxon>Rhabditina</taxon>
        <taxon>Rhabditomorpha</taxon>
        <taxon>Strongyloidea</taxon>
        <taxon>Metastrongylidae</taxon>
        <taxon>Parelaphostrongylus</taxon>
    </lineage>
</organism>
<protein>
    <submittedName>
        <fullName evidence="1">Uncharacterized protein</fullName>
    </submittedName>
</protein>
<dbReference type="Proteomes" id="UP001196413">
    <property type="component" value="Unassembled WGS sequence"/>
</dbReference>
<evidence type="ECO:0000313" key="2">
    <source>
        <dbReference type="Proteomes" id="UP001196413"/>
    </source>
</evidence>
<proteinExistence type="predicted"/>
<name>A0AAD5QVV8_PARTN</name>
<comment type="caution">
    <text evidence="1">The sequence shown here is derived from an EMBL/GenBank/DDBJ whole genome shotgun (WGS) entry which is preliminary data.</text>
</comment>
<evidence type="ECO:0000313" key="1">
    <source>
        <dbReference type="EMBL" id="KAJ1364255.1"/>
    </source>
</evidence>
<accession>A0AAD5QVV8</accession>
<dbReference type="AlphaFoldDB" id="A0AAD5QVV8"/>